<dbReference type="SFLD" id="SFLDG01151">
    <property type="entry name" value="Main.2:_Nu-like"/>
    <property type="match status" value="1"/>
</dbReference>
<reference evidence="7" key="1">
    <citation type="journal article" date="2020" name="Stud. Mycol.">
        <title>101 Dothideomycetes genomes: a test case for predicting lifestyles and emergence of pathogens.</title>
        <authorList>
            <person name="Haridas S."/>
            <person name="Albert R."/>
            <person name="Binder M."/>
            <person name="Bloem J."/>
            <person name="Labutti K."/>
            <person name="Salamov A."/>
            <person name="Andreopoulos B."/>
            <person name="Baker S."/>
            <person name="Barry K."/>
            <person name="Bills G."/>
            <person name="Bluhm B."/>
            <person name="Cannon C."/>
            <person name="Castanera R."/>
            <person name="Culley D."/>
            <person name="Daum C."/>
            <person name="Ezra D."/>
            <person name="Gonzalez J."/>
            <person name="Henrissat B."/>
            <person name="Kuo A."/>
            <person name="Liang C."/>
            <person name="Lipzen A."/>
            <person name="Lutzoni F."/>
            <person name="Magnuson J."/>
            <person name="Mondo S."/>
            <person name="Nolan M."/>
            <person name="Ohm R."/>
            <person name="Pangilinan J."/>
            <person name="Park H.-J."/>
            <person name="Ramirez L."/>
            <person name="Alfaro M."/>
            <person name="Sun H."/>
            <person name="Tritt A."/>
            <person name="Yoshinaga Y."/>
            <person name="Zwiers L.-H."/>
            <person name="Turgeon B."/>
            <person name="Goodwin S."/>
            <person name="Spatafora J."/>
            <person name="Crous P."/>
            <person name="Grigoriev I."/>
        </authorList>
    </citation>
    <scope>NUCLEOTIDE SEQUENCE</scope>
    <source>
        <strain evidence="7">CBS 125425</strain>
    </source>
</reference>
<evidence type="ECO:0000256" key="1">
    <source>
        <dbReference type="ARBA" id="ARBA00007409"/>
    </source>
</evidence>
<dbReference type="InterPro" id="IPR004046">
    <property type="entry name" value="GST_C"/>
</dbReference>
<dbReference type="PANTHER" id="PTHR44051:SF20">
    <property type="entry name" value="GLUTATHIONE TRANSFERASE 1 (EUROFUNG)"/>
    <property type="match status" value="1"/>
</dbReference>
<dbReference type="Gene3D" id="1.20.1050.10">
    <property type="match status" value="1"/>
</dbReference>
<keyword evidence="3" id="KW-0808">Transferase</keyword>
<keyword evidence="8" id="KW-1185">Reference proteome</keyword>
<dbReference type="EC" id="2.5.1.18" evidence="2"/>
<feature type="domain" description="GST C-terminal" evidence="6">
    <location>
        <begin position="90"/>
        <end position="218"/>
    </location>
</feature>
<dbReference type="OrthoDB" id="422574at2759"/>
<dbReference type="SUPFAM" id="SSF52833">
    <property type="entry name" value="Thioredoxin-like"/>
    <property type="match status" value="1"/>
</dbReference>
<sequence length="253" mass="28684">MAQPIKVHLTPPGPNPWKVVLVLQELGVPYEYHSFPFAEVKNKPYTDINPNGRVPAIEDPNTGVKIWETGAIILYLIEQYDTDHKISFPDLTNRSLCNQFLFFQVSGQGPYFGQAGWFNVLHSEKLQSAMDRYNAEVQRILGVLEGLLSGKQWLVGDKMTYADLSFVTWNDRIDSLTMCAPDKKFVGFPGVQAWHERMTGRDAWKKCMEDRDRLMDEQGLQSNGMPKGVNSMEEYEALIKAHNEAEAAKKAGK</sequence>
<dbReference type="Pfam" id="PF00043">
    <property type="entry name" value="GST_C"/>
    <property type="match status" value="1"/>
</dbReference>
<evidence type="ECO:0000313" key="8">
    <source>
        <dbReference type="Proteomes" id="UP000799444"/>
    </source>
</evidence>
<dbReference type="InterPro" id="IPR040079">
    <property type="entry name" value="Glutathione_S-Trfase"/>
</dbReference>
<evidence type="ECO:0000259" key="5">
    <source>
        <dbReference type="PROSITE" id="PS50404"/>
    </source>
</evidence>
<dbReference type="SFLD" id="SFLDS00019">
    <property type="entry name" value="Glutathione_Transferase_(cytos"/>
    <property type="match status" value="1"/>
</dbReference>
<gene>
    <name evidence="7" type="ORF">EJ04DRAFT_504675</name>
</gene>
<comment type="caution">
    <text evidence="7">The sequence shown here is derived from an EMBL/GenBank/DDBJ whole genome shotgun (WGS) entry which is preliminary data.</text>
</comment>
<protein>
    <recommendedName>
        <fullName evidence="2">glutathione transferase</fullName>
        <ecNumber evidence="2">2.5.1.18</ecNumber>
    </recommendedName>
</protein>
<dbReference type="AlphaFoldDB" id="A0A9P4UTQ2"/>
<accession>A0A9P4UTQ2</accession>
<evidence type="ECO:0000313" key="7">
    <source>
        <dbReference type="EMBL" id="KAF2728067.1"/>
    </source>
</evidence>
<dbReference type="InterPro" id="IPR010987">
    <property type="entry name" value="Glutathione-S-Trfase_C-like"/>
</dbReference>
<dbReference type="SFLD" id="SFLDG00358">
    <property type="entry name" value="Main_(cytGST)"/>
    <property type="match status" value="1"/>
</dbReference>
<evidence type="ECO:0000256" key="3">
    <source>
        <dbReference type="ARBA" id="ARBA00022679"/>
    </source>
</evidence>
<dbReference type="PROSITE" id="PS50405">
    <property type="entry name" value="GST_CTER"/>
    <property type="match status" value="1"/>
</dbReference>
<evidence type="ECO:0000256" key="2">
    <source>
        <dbReference type="ARBA" id="ARBA00012452"/>
    </source>
</evidence>
<dbReference type="Pfam" id="PF13409">
    <property type="entry name" value="GST_N_2"/>
    <property type="match status" value="1"/>
</dbReference>
<comment type="similarity">
    <text evidence="1">Belongs to the GST superfamily.</text>
</comment>
<dbReference type="Gene3D" id="3.40.30.10">
    <property type="entry name" value="Glutaredoxin"/>
    <property type="match status" value="1"/>
</dbReference>
<organism evidence="7 8">
    <name type="scientific">Polyplosphaeria fusca</name>
    <dbReference type="NCBI Taxonomy" id="682080"/>
    <lineage>
        <taxon>Eukaryota</taxon>
        <taxon>Fungi</taxon>
        <taxon>Dikarya</taxon>
        <taxon>Ascomycota</taxon>
        <taxon>Pezizomycotina</taxon>
        <taxon>Dothideomycetes</taxon>
        <taxon>Pleosporomycetidae</taxon>
        <taxon>Pleosporales</taxon>
        <taxon>Tetraplosphaeriaceae</taxon>
        <taxon>Polyplosphaeria</taxon>
    </lineage>
</organism>
<comment type="catalytic activity">
    <reaction evidence="4">
        <text>RX + glutathione = an S-substituted glutathione + a halide anion + H(+)</text>
        <dbReference type="Rhea" id="RHEA:16437"/>
        <dbReference type="ChEBI" id="CHEBI:15378"/>
        <dbReference type="ChEBI" id="CHEBI:16042"/>
        <dbReference type="ChEBI" id="CHEBI:17792"/>
        <dbReference type="ChEBI" id="CHEBI:57925"/>
        <dbReference type="ChEBI" id="CHEBI:90779"/>
        <dbReference type="EC" id="2.5.1.18"/>
    </reaction>
</comment>
<name>A0A9P4UTQ2_9PLEO</name>
<dbReference type="SUPFAM" id="SSF47616">
    <property type="entry name" value="GST C-terminal domain-like"/>
    <property type="match status" value="1"/>
</dbReference>
<dbReference type="Proteomes" id="UP000799444">
    <property type="component" value="Unassembled WGS sequence"/>
</dbReference>
<dbReference type="InterPro" id="IPR036282">
    <property type="entry name" value="Glutathione-S-Trfase_C_sf"/>
</dbReference>
<evidence type="ECO:0000256" key="4">
    <source>
        <dbReference type="ARBA" id="ARBA00047960"/>
    </source>
</evidence>
<feature type="domain" description="GST N-terminal" evidence="5">
    <location>
        <begin position="3"/>
        <end position="84"/>
    </location>
</feature>
<dbReference type="GO" id="GO:0004364">
    <property type="term" value="F:glutathione transferase activity"/>
    <property type="evidence" value="ECO:0007669"/>
    <property type="project" value="UniProtKB-EC"/>
</dbReference>
<dbReference type="PROSITE" id="PS50404">
    <property type="entry name" value="GST_NTER"/>
    <property type="match status" value="1"/>
</dbReference>
<dbReference type="InterPro" id="IPR036249">
    <property type="entry name" value="Thioredoxin-like_sf"/>
</dbReference>
<evidence type="ECO:0000259" key="6">
    <source>
        <dbReference type="PROSITE" id="PS50405"/>
    </source>
</evidence>
<dbReference type="PANTHER" id="PTHR44051">
    <property type="entry name" value="GLUTATHIONE S-TRANSFERASE-RELATED"/>
    <property type="match status" value="1"/>
</dbReference>
<proteinExistence type="inferred from homology"/>
<dbReference type="InterPro" id="IPR004045">
    <property type="entry name" value="Glutathione_S-Trfase_N"/>
</dbReference>
<dbReference type="EMBL" id="ML996297">
    <property type="protein sequence ID" value="KAF2728067.1"/>
    <property type="molecule type" value="Genomic_DNA"/>
</dbReference>
<dbReference type="CDD" id="cd03048">
    <property type="entry name" value="GST_N_Ure2p_like"/>
    <property type="match status" value="1"/>
</dbReference>